<name>A0A9R0JCI2_SPIOL</name>
<reference evidence="2" key="2">
    <citation type="submission" date="2025-08" db="UniProtKB">
        <authorList>
            <consortium name="RefSeq"/>
        </authorList>
    </citation>
    <scope>IDENTIFICATION</scope>
    <source>
        <tissue evidence="2">Leaf</tissue>
    </source>
</reference>
<dbReference type="GeneID" id="110804058"/>
<keyword evidence="1" id="KW-1185">Reference proteome</keyword>
<dbReference type="AlphaFoldDB" id="A0A9R0JCI2"/>
<reference evidence="1" key="1">
    <citation type="journal article" date="2021" name="Nat. Commun.">
        <title>Genomic analyses provide insights into spinach domestication and the genetic basis of agronomic traits.</title>
        <authorList>
            <person name="Cai X."/>
            <person name="Sun X."/>
            <person name="Xu C."/>
            <person name="Sun H."/>
            <person name="Wang X."/>
            <person name="Ge C."/>
            <person name="Zhang Z."/>
            <person name="Wang Q."/>
            <person name="Fei Z."/>
            <person name="Jiao C."/>
            <person name="Wang Q."/>
        </authorList>
    </citation>
    <scope>NUCLEOTIDE SEQUENCE [LARGE SCALE GENOMIC DNA]</scope>
    <source>
        <strain evidence="1">cv. Varoflay</strain>
    </source>
</reference>
<gene>
    <name evidence="2" type="primary">LOC110804058</name>
</gene>
<protein>
    <submittedName>
        <fullName evidence="2">WEB family protein At5g55860-like</fullName>
    </submittedName>
</protein>
<proteinExistence type="predicted"/>
<dbReference type="RefSeq" id="XP_021865312.2">
    <property type="nucleotide sequence ID" value="XM_022009620.2"/>
</dbReference>
<dbReference type="KEGG" id="soe:110804058"/>
<sequence>MKEKEAANNPAKQIEEAIFSRKQYLDTARDYYLTALAELSGRKQEQPKISPCSDLSLPLEDNICNLAVEAEQAATPGHGLKKKFSEMDVQMQYPNGVLKASEKDLEVVKLQFNKSLPRNTKSQITEMICKLGILGKEIDIIDVADSKTTRTASLEPDNAMESLEKTVVESSSIYGMVESLKAKLENLKKEHAGFIDVDVGAESAARNLKFRFFRSKPENERCFAKRDKAS</sequence>
<organism evidence="1 2">
    <name type="scientific">Spinacia oleracea</name>
    <name type="common">Spinach</name>
    <dbReference type="NCBI Taxonomy" id="3562"/>
    <lineage>
        <taxon>Eukaryota</taxon>
        <taxon>Viridiplantae</taxon>
        <taxon>Streptophyta</taxon>
        <taxon>Embryophyta</taxon>
        <taxon>Tracheophyta</taxon>
        <taxon>Spermatophyta</taxon>
        <taxon>Magnoliopsida</taxon>
        <taxon>eudicotyledons</taxon>
        <taxon>Gunneridae</taxon>
        <taxon>Pentapetalae</taxon>
        <taxon>Caryophyllales</taxon>
        <taxon>Chenopodiaceae</taxon>
        <taxon>Chenopodioideae</taxon>
        <taxon>Anserineae</taxon>
        <taxon>Spinacia</taxon>
    </lineage>
</organism>
<dbReference type="Proteomes" id="UP000813463">
    <property type="component" value="Chromosome 4"/>
</dbReference>
<evidence type="ECO:0000313" key="2">
    <source>
        <dbReference type="RefSeq" id="XP_021865312.2"/>
    </source>
</evidence>
<evidence type="ECO:0000313" key="1">
    <source>
        <dbReference type="Proteomes" id="UP000813463"/>
    </source>
</evidence>
<accession>A0A9R0JCI2</accession>